<protein>
    <recommendedName>
        <fullName evidence="2">histidine kinase</fullName>
        <ecNumber evidence="2">2.7.13.3</ecNumber>
    </recommendedName>
</protein>
<evidence type="ECO:0000256" key="4">
    <source>
        <dbReference type="ARBA" id="ARBA00022777"/>
    </source>
</evidence>
<comment type="catalytic activity">
    <reaction evidence="1">
        <text>ATP + protein L-histidine = ADP + protein N-phospho-L-histidine.</text>
        <dbReference type="EC" id="2.7.13.3"/>
    </reaction>
</comment>
<reference evidence="7 8" key="1">
    <citation type="submission" date="2024-06" db="EMBL/GenBank/DDBJ databases">
        <title>The Natural Products Discovery Center: Release of the First 8490 Sequenced Strains for Exploring Actinobacteria Biosynthetic Diversity.</title>
        <authorList>
            <person name="Kalkreuter E."/>
            <person name="Kautsar S.A."/>
            <person name="Yang D."/>
            <person name="Bader C.D."/>
            <person name="Teijaro C.N."/>
            <person name="Fluegel L."/>
            <person name="Davis C.M."/>
            <person name="Simpson J.R."/>
            <person name="Lauterbach L."/>
            <person name="Steele A.D."/>
            <person name="Gui C."/>
            <person name="Meng S."/>
            <person name="Li G."/>
            <person name="Viehrig K."/>
            <person name="Ye F."/>
            <person name="Su P."/>
            <person name="Kiefer A.F."/>
            <person name="Nichols A."/>
            <person name="Cepeda A.J."/>
            <person name="Yan W."/>
            <person name="Fan B."/>
            <person name="Jiang Y."/>
            <person name="Adhikari A."/>
            <person name="Zheng C.-J."/>
            <person name="Schuster L."/>
            <person name="Cowan T.M."/>
            <person name="Smanski M.J."/>
            <person name="Chevrette M.G."/>
            <person name="De Carvalho L.P.S."/>
            <person name="Shen B."/>
        </authorList>
    </citation>
    <scope>NUCLEOTIDE SEQUENCE [LARGE SCALE GENOMIC DNA]</scope>
    <source>
        <strain evidence="7 8">NPDC033843</strain>
    </source>
</reference>
<gene>
    <name evidence="7" type="ORF">AB0E89_15775</name>
</gene>
<sequence>MAPAVDVRRHLLGWRRAPSAVTIGRVLAALDGGAQSAGWATSWVPTDGPPTGPALGLSCLGRLVEAVTAAGLSVRHRQAGHARPLPTAVDLAAYRIIQEGLTNAHKHGAHAGAELLVEYRPDDLRIQISNPVRVGSPAAQAAAGTGHGLTGMRERALATGGSFHAEADTQGLFRVDVRLPMPEPESEAGADAPWATDAQKRQG</sequence>
<dbReference type="EMBL" id="JBEZVE010000007">
    <property type="protein sequence ID" value="MEU3782012.1"/>
    <property type="molecule type" value="Genomic_DNA"/>
</dbReference>
<dbReference type="RefSeq" id="WP_361702693.1">
    <property type="nucleotide sequence ID" value="NZ_JBEZVE010000007.1"/>
</dbReference>
<keyword evidence="4" id="KW-0418">Kinase</keyword>
<evidence type="ECO:0000256" key="3">
    <source>
        <dbReference type="ARBA" id="ARBA00022679"/>
    </source>
</evidence>
<accession>A0ABV2ZHH2</accession>
<dbReference type="InterPro" id="IPR036890">
    <property type="entry name" value="HATPase_C_sf"/>
</dbReference>
<keyword evidence="3" id="KW-0808">Transferase</keyword>
<dbReference type="PANTHER" id="PTHR24421:SF10">
    <property type="entry name" value="NITRATE_NITRITE SENSOR PROTEIN NARQ"/>
    <property type="match status" value="1"/>
</dbReference>
<keyword evidence="5" id="KW-0902">Two-component regulatory system</keyword>
<evidence type="ECO:0000256" key="5">
    <source>
        <dbReference type="ARBA" id="ARBA00023012"/>
    </source>
</evidence>
<evidence type="ECO:0000256" key="2">
    <source>
        <dbReference type="ARBA" id="ARBA00012438"/>
    </source>
</evidence>
<evidence type="ECO:0000313" key="7">
    <source>
        <dbReference type="EMBL" id="MEU3782012.1"/>
    </source>
</evidence>
<evidence type="ECO:0000256" key="1">
    <source>
        <dbReference type="ARBA" id="ARBA00000085"/>
    </source>
</evidence>
<comment type="caution">
    <text evidence="7">The sequence shown here is derived from an EMBL/GenBank/DDBJ whole genome shotgun (WGS) entry which is preliminary data.</text>
</comment>
<evidence type="ECO:0000313" key="8">
    <source>
        <dbReference type="Proteomes" id="UP001550739"/>
    </source>
</evidence>
<organism evidence="7 8">
    <name type="scientific">Streptomyces sp. 900129855</name>
    <dbReference type="NCBI Taxonomy" id="3155129"/>
    <lineage>
        <taxon>Bacteria</taxon>
        <taxon>Bacillati</taxon>
        <taxon>Actinomycetota</taxon>
        <taxon>Actinomycetes</taxon>
        <taxon>Kitasatosporales</taxon>
        <taxon>Streptomycetaceae</taxon>
        <taxon>Streptomyces</taxon>
    </lineage>
</organism>
<keyword evidence="8" id="KW-1185">Reference proteome</keyword>
<feature type="region of interest" description="Disordered" evidence="6">
    <location>
        <begin position="180"/>
        <end position="203"/>
    </location>
</feature>
<proteinExistence type="predicted"/>
<dbReference type="SUPFAM" id="SSF55874">
    <property type="entry name" value="ATPase domain of HSP90 chaperone/DNA topoisomerase II/histidine kinase"/>
    <property type="match status" value="1"/>
</dbReference>
<dbReference type="PANTHER" id="PTHR24421">
    <property type="entry name" value="NITRATE/NITRITE SENSOR PROTEIN NARX-RELATED"/>
    <property type="match status" value="1"/>
</dbReference>
<dbReference type="InterPro" id="IPR050482">
    <property type="entry name" value="Sensor_HK_TwoCompSys"/>
</dbReference>
<name>A0ABV2ZHH2_9ACTN</name>
<dbReference type="Proteomes" id="UP001550739">
    <property type="component" value="Unassembled WGS sequence"/>
</dbReference>
<dbReference type="CDD" id="cd16917">
    <property type="entry name" value="HATPase_UhpB-NarQ-NarX-like"/>
    <property type="match status" value="1"/>
</dbReference>
<dbReference type="EC" id="2.7.13.3" evidence="2"/>
<evidence type="ECO:0000256" key="6">
    <source>
        <dbReference type="SAM" id="MobiDB-lite"/>
    </source>
</evidence>
<dbReference type="Gene3D" id="3.30.565.10">
    <property type="entry name" value="Histidine kinase-like ATPase, C-terminal domain"/>
    <property type="match status" value="1"/>
</dbReference>